<reference evidence="2" key="1">
    <citation type="submission" date="2021-02" db="EMBL/GenBank/DDBJ databases">
        <authorList>
            <person name="Nowell W R."/>
        </authorList>
    </citation>
    <scope>NUCLEOTIDE SEQUENCE</scope>
</reference>
<evidence type="ECO:0000313" key="2">
    <source>
        <dbReference type="EMBL" id="CAF0951688.1"/>
    </source>
</evidence>
<accession>A0A814DDQ6</accession>
<proteinExistence type="predicted"/>
<name>A0A814DDQ6_9BILA</name>
<comment type="caution">
    <text evidence="2">The sequence shown here is derived from an EMBL/GenBank/DDBJ whole genome shotgun (WGS) entry which is preliminary data.</text>
</comment>
<sequence length="188" mass="22234">MTRNHQEIKKEIQRIEGQLLVAKQICRENLKEINHLKKEQENDNILQETNRLLSIKTLNSNEHVDQFNQLLRLVYQQQRRETHTLDNTIQYNEQEKNNDQYNSLLVNLSSNITELESLFDYAKTLFTQPITSINMLNNTVSLQEIVDDSSNDNIKTQDSIQINDLQKRIDTMHKRLTNIHQCDDCLIQ</sequence>
<dbReference type="EMBL" id="CAJNOO010000468">
    <property type="protein sequence ID" value="CAF0951688.1"/>
    <property type="molecule type" value="Genomic_DNA"/>
</dbReference>
<keyword evidence="1" id="KW-0175">Coiled coil</keyword>
<protein>
    <submittedName>
        <fullName evidence="2">Uncharacterized protein</fullName>
    </submittedName>
</protein>
<organism evidence="2">
    <name type="scientific">Rotaria sordida</name>
    <dbReference type="NCBI Taxonomy" id="392033"/>
    <lineage>
        <taxon>Eukaryota</taxon>
        <taxon>Metazoa</taxon>
        <taxon>Spiralia</taxon>
        <taxon>Gnathifera</taxon>
        <taxon>Rotifera</taxon>
        <taxon>Eurotatoria</taxon>
        <taxon>Bdelloidea</taxon>
        <taxon>Philodinida</taxon>
        <taxon>Philodinidae</taxon>
        <taxon>Rotaria</taxon>
    </lineage>
</organism>
<feature type="coiled-coil region" evidence="1">
    <location>
        <begin position="91"/>
        <end position="118"/>
    </location>
</feature>
<dbReference type="AlphaFoldDB" id="A0A814DDQ6"/>
<evidence type="ECO:0000256" key="1">
    <source>
        <dbReference type="SAM" id="Coils"/>
    </source>
</evidence>
<dbReference type="Proteomes" id="UP000663882">
    <property type="component" value="Unassembled WGS sequence"/>
</dbReference>
<gene>
    <name evidence="2" type="ORF">RFH988_LOCUS11664</name>
</gene>
<dbReference type="OrthoDB" id="9999320at2759"/>